<dbReference type="Proteomes" id="UP001320544">
    <property type="component" value="Chromosome"/>
</dbReference>
<dbReference type="SMART" id="SM00530">
    <property type="entry name" value="HTH_XRE"/>
    <property type="match status" value="1"/>
</dbReference>
<dbReference type="CDD" id="cd00093">
    <property type="entry name" value="HTH_XRE"/>
    <property type="match status" value="1"/>
</dbReference>
<keyword evidence="6" id="KW-1185">Reference proteome</keyword>
<dbReference type="SUPFAM" id="SSF47413">
    <property type="entry name" value="lambda repressor-like DNA-binding domains"/>
    <property type="match status" value="1"/>
</dbReference>
<dbReference type="InterPro" id="IPR015927">
    <property type="entry name" value="Peptidase_S24_S26A/B/C"/>
</dbReference>
<dbReference type="PANTHER" id="PTHR40661">
    <property type="match status" value="1"/>
</dbReference>
<evidence type="ECO:0000256" key="1">
    <source>
        <dbReference type="ARBA" id="ARBA00023015"/>
    </source>
</evidence>
<dbReference type="SUPFAM" id="SSF51306">
    <property type="entry name" value="LexA/Signal peptidase"/>
    <property type="match status" value="1"/>
</dbReference>
<dbReference type="InterPro" id="IPR001387">
    <property type="entry name" value="Cro/C1-type_HTH"/>
</dbReference>
<evidence type="ECO:0000313" key="6">
    <source>
        <dbReference type="Proteomes" id="UP001320544"/>
    </source>
</evidence>
<dbReference type="Pfam" id="PF01381">
    <property type="entry name" value="HTH_3"/>
    <property type="match status" value="1"/>
</dbReference>
<organism evidence="5 6">
    <name type="scientific">Raoultibacter timonensis</name>
    <dbReference type="NCBI Taxonomy" id="1907662"/>
    <lineage>
        <taxon>Bacteria</taxon>
        <taxon>Bacillati</taxon>
        <taxon>Actinomycetota</taxon>
        <taxon>Coriobacteriia</taxon>
        <taxon>Eggerthellales</taxon>
        <taxon>Eggerthellaceae</taxon>
        <taxon>Raoultibacter</taxon>
    </lineage>
</organism>
<evidence type="ECO:0000259" key="4">
    <source>
        <dbReference type="PROSITE" id="PS50943"/>
    </source>
</evidence>
<protein>
    <submittedName>
        <fullName evidence="5">LexA family transcriptional regulator</fullName>
    </submittedName>
</protein>
<proteinExistence type="predicted"/>
<keyword evidence="3" id="KW-0804">Transcription</keyword>
<dbReference type="InterPro" id="IPR039418">
    <property type="entry name" value="LexA-like"/>
</dbReference>
<keyword evidence="2" id="KW-0238">DNA-binding</keyword>
<accession>A0ABN6MA50</accession>
<dbReference type="Gene3D" id="2.10.109.10">
    <property type="entry name" value="Umud Fragment, subunit A"/>
    <property type="match status" value="1"/>
</dbReference>
<dbReference type="InterPro" id="IPR036286">
    <property type="entry name" value="LexA/Signal_pep-like_sf"/>
</dbReference>
<feature type="domain" description="HTH cro/C1-type" evidence="4">
    <location>
        <begin position="11"/>
        <end position="65"/>
    </location>
</feature>
<sequence>MVGDKKYPNRVKELREANGISQARLAQLVDVSDTSIQNYEYEIRDIPGEVLAKMAEVFGTSSDYILMQTDNPSRIEYSLMSLDQEDGYVDVPIYGEIAAGTPIEMLEFEDEFPVPTKVKNQHPHSGLLRVKGDSYNRRLPNGCLALVDFDMKEPNEHDPFAVCVNGYSATVKRVKRLANGFELIPNSYDPTYIPTVFDYNKHDTEEITIIGQVVWATMPFDYEI</sequence>
<dbReference type="PANTHER" id="PTHR40661:SF3">
    <property type="entry name" value="FELS-1 PROPHAGE TRANSCRIPTIONAL REGULATOR"/>
    <property type="match status" value="1"/>
</dbReference>
<dbReference type="EMBL" id="AP025564">
    <property type="protein sequence ID" value="BDE94907.1"/>
    <property type="molecule type" value="Genomic_DNA"/>
</dbReference>
<gene>
    <name evidence="5" type="ORF">CE91St30_02400</name>
</gene>
<dbReference type="Pfam" id="PF00717">
    <property type="entry name" value="Peptidase_S24"/>
    <property type="match status" value="1"/>
</dbReference>
<dbReference type="Gene3D" id="1.10.260.40">
    <property type="entry name" value="lambda repressor-like DNA-binding domains"/>
    <property type="match status" value="1"/>
</dbReference>
<dbReference type="CDD" id="cd06529">
    <property type="entry name" value="S24_LexA-like"/>
    <property type="match status" value="1"/>
</dbReference>
<evidence type="ECO:0000256" key="2">
    <source>
        <dbReference type="ARBA" id="ARBA00023125"/>
    </source>
</evidence>
<dbReference type="PROSITE" id="PS50943">
    <property type="entry name" value="HTH_CROC1"/>
    <property type="match status" value="1"/>
</dbReference>
<evidence type="ECO:0000313" key="5">
    <source>
        <dbReference type="EMBL" id="BDE94907.1"/>
    </source>
</evidence>
<keyword evidence="1" id="KW-0805">Transcription regulation</keyword>
<evidence type="ECO:0000256" key="3">
    <source>
        <dbReference type="ARBA" id="ARBA00023163"/>
    </source>
</evidence>
<name>A0ABN6MA50_9ACTN</name>
<reference evidence="5 6" key="1">
    <citation type="submission" date="2022-01" db="EMBL/GenBank/DDBJ databases">
        <title>Novel bile acid biosynthetic pathways are enriched in the microbiome of centenarians.</title>
        <authorList>
            <person name="Sato Y."/>
            <person name="Atarashi K."/>
            <person name="Plichta R.D."/>
            <person name="Arai Y."/>
            <person name="Sasajima S."/>
            <person name="Kearney M.S."/>
            <person name="Suda W."/>
            <person name="Takeshita K."/>
            <person name="Sasaki T."/>
            <person name="Okamoto S."/>
            <person name="Skelly N.A."/>
            <person name="Okamura Y."/>
            <person name="Vlamakis H."/>
            <person name="Li Y."/>
            <person name="Tanoue T."/>
            <person name="Takei H."/>
            <person name="Nittono H."/>
            <person name="Narushima S."/>
            <person name="Irie J."/>
            <person name="Itoh H."/>
            <person name="Moriya K."/>
            <person name="Sugiura Y."/>
            <person name="Suematsu M."/>
            <person name="Moritoki N."/>
            <person name="Shibata S."/>
            <person name="Littman R.D."/>
            <person name="Fischbach A.M."/>
            <person name="Uwamino Y."/>
            <person name="Inoue T."/>
            <person name="Honda A."/>
            <person name="Hattori M."/>
            <person name="Murai T."/>
            <person name="Xavier J.R."/>
            <person name="Hirose N."/>
            <person name="Honda K."/>
        </authorList>
    </citation>
    <scope>NUCLEOTIDE SEQUENCE [LARGE SCALE GENOMIC DNA]</scope>
    <source>
        <strain evidence="5 6">CE91-St30</strain>
    </source>
</reference>
<dbReference type="InterPro" id="IPR010982">
    <property type="entry name" value="Lambda_DNA-bd_dom_sf"/>
</dbReference>